<dbReference type="Proteomes" id="UP000318010">
    <property type="component" value="Unassembled WGS sequence"/>
</dbReference>
<dbReference type="AlphaFoldDB" id="A0A563TYQ6"/>
<dbReference type="EMBL" id="VOEI01000006">
    <property type="protein sequence ID" value="TWR24498.1"/>
    <property type="molecule type" value="Genomic_DNA"/>
</dbReference>
<feature type="transmembrane region" description="Helical" evidence="8">
    <location>
        <begin position="117"/>
        <end position="150"/>
    </location>
</feature>
<comment type="caution">
    <text evidence="9">The sequence shown here is derived from an EMBL/GenBank/DDBJ whole genome shotgun (WGS) entry which is preliminary data.</text>
</comment>
<evidence type="ECO:0000256" key="7">
    <source>
        <dbReference type="ARBA" id="ARBA00024033"/>
    </source>
</evidence>
<dbReference type="InterPro" id="IPR018584">
    <property type="entry name" value="GT87"/>
</dbReference>
<keyword evidence="5 8" id="KW-1133">Transmembrane helix</keyword>
<keyword evidence="10" id="KW-1185">Reference proteome</keyword>
<evidence type="ECO:0000256" key="6">
    <source>
        <dbReference type="ARBA" id="ARBA00023136"/>
    </source>
</evidence>
<evidence type="ECO:0000256" key="4">
    <source>
        <dbReference type="ARBA" id="ARBA00022692"/>
    </source>
</evidence>
<sequence length="391" mass="45088">MTFSLNRATAARNAIYFLWFSISLFLVIKTVCSHQSLNNYLIFKHNFLNVTQQLNLYVQQPEYYYDRNHYGPVFSLLIAPFALLPDSIGVVLWVFFNALFLFLAIKKLPIKSNLSDYILLLCTNELVGSSLYFQFNPSIAAFIIFTFYFINTKQDFWAALMIMLGTMTKLYGIVGLAFFFFSDHKLKLIISLIFWSAVLFVLPMAISSPTFIMQTYRDWYYDLVAKNTENMSSEMQNISVLGMIARVFKINKLNNLAVIAPALLLFLLPYCRISAYRYTGYRLLLLASVLIFTVIFSSSAESPTYVIALTGVGIWFMNLKRPVTKFEIFLLVLAIILTSFSTSDIFPEFLTMNYVNPYRLKSLPCLIIWLKIICEMLTRNFEAEDRIVTAS</sequence>
<evidence type="ECO:0000256" key="1">
    <source>
        <dbReference type="ARBA" id="ARBA00004651"/>
    </source>
</evidence>
<evidence type="ECO:0000313" key="9">
    <source>
        <dbReference type="EMBL" id="TWR24498.1"/>
    </source>
</evidence>
<evidence type="ECO:0000313" key="10">
    <source>
        <dbReference type="Proteomes" id="UP000318010"/>
    </source>
</evidence>
<dbReference type="RefSeq" id="WP_146272730.1">
    <property type="nucleotide sequence ID" value="NZ_VOEI01000006.1"/>
</dbReference>
<feature type="transmembrane region" description="Helical" evidence="8">
    <location>
        <begin position="188"/>
        <end position="206"/>
    </location>
</feature>
<name>A0A563TYQ6_9SPHI</name>
<dbReference type="Pfam" id="PF09594">
    <property type="entry name" value="GT87"/>
    <property type="match status" value="1"/>
</dbReference>
<evidence type="ECO:0000256" key="3">
    <source>
        <dbReference type="ARBA" id="ARBA00022679"/>
    </source>
</evidence>
<evidence type="ECO:0000256" key="5">
    <source>
        <dbReference type="ARBA" id="ARBA00022989"/>
    </source>
</evidence>
<gene>
    <name evidence="9" type="ORF">FPZ42_15470</name>
</gene>
<comment type="similarity">
    <text evidence="7">Belongs to the glycosyltransferase 87 family.</text>
</comment>
<feature type="transmembrane region" description="Helical" evidence="8">
    <location>
        <begin position="253"/>
        <end position="271"/>
    </location>
</feature>
<dbReference type="GO" id="GO:0005886">
    <property type="term" value="C:plasma membrane"/>
    <property type="evidence" value="ECO:0007669"/>
    <property type="project" value="UniProtKB-SubCell"/>
</dbReference>
<proteinExistence type="inferred from homology"/>
<keyword evidence="4 8" id="KW-0812">Transmembrane</keyword>
<comment type="subcellular location">
    <subcellularLocation>
        <location evidence="1">Cell membrane</location>
        <topology evidence="1">Multi-pass membrane protein</topology>
    </subcellularLocation>
</comment>
<accession>A0A563TYQ6</accession>
<evidence type="ECO:0000256" key="8">
    <source>
        <dbReference type="SAM" id="Phobius"/>
    </source>
</evidence>
<keyword evidence="6 8" id="KW-0472">Membrane</keyword>
<dbReference type="OrthoDB" id="1070018at2"/>
<dbReference type="GO" id="GO:0016758">
    <property type="term" value="F:hexosyltransferase activity"/>
    <property type="evidence" value="ECO:0007669"/>
    <property type="project" value="InterPro"/>
</dbReference>
<feature type="transmembrane region" description="Helical" evidence="8">
    <location>
        <begin position="326"/>
        <end position="346"/>
    </location>
</feature>
<protein>
    <submittedName>
        <fullName evidence="9">DUF2029 domain-containing protein</fullName>
    </submittedName>
</protein>
<feature type="transmembrane region" description="Helical" evidence="8">
    <location>
        <begin position="73"/>
        <end position="105"/>
    </location>
</feature>
<feature type="transmembrane region" description="Helical" evidence="8">
    <location>
        <begin position="156"/>
        <end position="181"/>
    </location>
</feature>
<keyword evidence="2" id="KW-1003">Cell membrane</keyword>
<feature type="transmembrane region" description="Helical" evidence="8">
    <location>
        <begin position="278"/>
        <end position="296"/>
    </location>
</feature>
<organism evidence="9 10">
    <name type="scientific">Mucilaginibacter achroorhodeus</name>
    <dbReference type="NCBI Taxonomy" id="2599294"/>
    <lineage>
        <taxon>Bacteria</taxon>
        <taxon>Pseudomonadati</taxon>
        <taxon>Bacteroidota</taxon>
        <taxon>Sphingobacteriia</taxon>
        <taxon>Sphingobacteriales</taxon>
        <taxon>Sphingobacteriaceae</taxon>
        <taxon>Mucilaginibacter</taxon>
    </lineage>
</organism>
<keyword evidence="3" id="KW-0808">Transferase</keyword>
<evidence type="ECO:0000256" key="2">
    <source>
        <dbReference type="ARBA" id="ARBA00022475"/>
    </source>
</evidence>
<reference evidence="9 10" key="1">
    <citation type="submission" date="2019-07" db="EMBL/GenBank/DDBJ databases">
        <authorList>
            <person name="Kim J."/>
        </authorList>
    </citation>
    <scope>NUCLEOTIDE SEQUENCE [LARGE SCALE GENOMIC DNA]</scope>
    <source>
        <strain evidence="9 10">MJ1a</strain>
    </source>
</reference>